<dbReference type="Gene3D" id="3.40.630.30">
    <property type="match status" value="1"/>
</dbReference>
<gene>
    <name evidence="2" type="ORF">D0Z67_00560</name>
</gene>
<name>A0A4P6TQY8_STRSO</name>
<protein>
    <submittedName>
        <fullName evidence="2">N-acetyltransferase</fullName>
    </submittedName>
</protein>
<evidence type="ECO:0000259" key="1">
    <source>
        <dbReference type="PROSITE" id="PS51186"/>
    </source>
</evidence>
<keyword evidence="3" id="KW-1185">Reference proteome</keyword>
<dbReference type="Proteomes" id="UP000292547">
    <property type="component" value="Chromosome"/>
</dbReference>
<dbReference type="InterPro" id="IPR016181">
    <property type="entry name" value="Acyl_CoA_acyltransferase"/>
</dbReference>
<evidence type="ECO:0000313" key="2">
    <source>
        <dbReference type="EMBL" id="QBJ88963.1"/>
    </source>
</evidence>
<dbReference type="PROSITE" id="PS51186">
    <property type="entry name" value="GNAT"/>
    <property type="match status" value="1"/>
</dbReference>
<proteinExistence type="predicted"/>
<evidence type="ECO:0000313" key="3">
    <source>
        <dbReference type="Proteomes" id="UP000292547"/>
    </source>
</evidence>
<accession>A0A4P6TQY8</accession>
<feature type="domain" description="N-acetyltransferase" evidence="1">
    <location>
        <begin position="14"/>
        <end position="166"/>
    </location>
</feature>
<dbReference type="SUPFAM" id="SSF55729">
    <property type="entry name" value="Acyl-CoA N-acyltransferases (Nat)"/>
    <property type="match status" value="1"/>
</dbReference>
<sequence>MTAEGVAVISAHGLLLREWTPEDLPVLRALFDDPDVAYRTPLAAPFDAAAARAYLDSAIGAHRRLHLAITTDGRTALGEILLDRDLGGIGYVVGAAHRGRGLAARALRAMTEHAHRAEGMDRVLLEIEPDNAASVAVARSAGYRRAAVAAETVTDKGRTYELLTWEHLAPAG</sequence>
<dbReference type="AlphaFoldDB" id="A0A4P6TQY8"/>
<dbReference type="Pfam" id="PF13302">
    <property type="entry name" value="Acetyltransf_3"/>
    <property type="match status" value="1"/>
</dbReference>
<dbReference type="GO" id="GO:0016747">
    <property type="term" value="F:acyltransferase activity, transferring groups other than amino-acyl groups"/>
    <property type="evidence" value="ECO:0007669"/>
    <property type="project" value="InterPro"/>
</dbReference>
<dbReference type="InterPro" id="IPR000182">
    <property type="entry name" value="GNAT_dom"/>
</dbReference>
<dbReference type="InterPro" id="IPR051531">
    <property type="entry name" value="N-acetyltransferase"/>
</dbReference>
<reference evidence="2 3" key="1">
    <citation type="submission" date="2018-08" db="EMBL/GenBank/DDBJ databases">
        <title>The complete genome sequence of Streptomyces seoulensis, a pioneer strain for nickel superoxide dismutase discovery.</title>
        <authorList>
            <person name="Shin J."/>
            <person name="Lee J.-S."/>
            <person name="Lee E.-J."/>
            <person name="Youn H.-D."/>
        </authorList>
    </citation>
    <scope>NUCLEOTIDE SEQUENCE [LARGE SCALE GENOMIC DNA]</scope>
    <source>
        <strain evidence="2 3">KCTC 9819</strain>
    </source>
</reference>
<dbReference type="PANTHER" id="PTHR43792">
    <property type="entry name" value="GNAT FAMILY, PUTATIVE (AFU_ORTHOLOGUE AFUA_3G00765)-RELATED-RELATED"/>
    <property type="match status" value="1"/>
</dbReference>
<keyword evidence="2" id="KW-0808">Transferase</keyword>
<dbReference type="OrthoDB" id="3829771at2"/>
<organism evidence="2 3">
    <name type="scientific">Streptomyces seoulensis</name>
    <dbReference type="NCBI Taxonomy" id="73044"/>
    <lineage>
        <taxon>Bacteria</taxon>
        <taxon>Bacillati</taxon>
        <taxon>Actinomycetota</taxon>
        <taxon>Actinomycetes</taxon>
        <taxon>Kitasatosporales</taxon>
        <taxon>Streptomycetaceae</taxon>
        <taxon>Streptomyces</taxon>
    </lineage>
</organism>
<dbReference type="STRING" id="73044.GCA_000725795_02380"/>
<dbReference type="EMBL" id="CP032229">
    <property type="protein sequence ID" value="QBJ88963.1"/>
    <property type="molecule type" value="Genomic_DNA"/>
</dbReference>
<dbReference type="KEGG" id="sseo:D0Z67_00560"/>